<feature type="domain" description="Gamma-glutamylcyclotransferase AIG2-like" evidence="4">
    <location>
        <begin position="7"/>
        <end position="118"/>
    </location>
</feature>
<accession>A0A8S0W8S1</accession>
<evidence type="ECO:0000313" key="5">
    <source>
        <dbReference type="EMBL" id="CAA7267028.1"/>
    </source>
</evidence>
<evidence type="ECO:0000256" key="1">
    <source>
        <dbReference type="ARBA" id="ARBA00008861"/>
    </source>
</evidence>
<name>A0A8S0W8S1_CYCAE</name>
<gene>
    <name evidence="5" type="ORF">AAE3_LOCUS9060</name>
</gene>
<dbReference type="PANTHER" id="PTHR31544:SF2">
    <property type="entry name" value="AIG2-LIKE PROTEIN D"/>
    <property type="match status" value="1"/>
</dbReference>
<reference evidence="5 6" key="1">
    <citation type="submission" date="2020-01" db="EMBL/GenBank/DDBJ databases">
        <authorList>
            <person name="Gupta K D."/>
        </authorList>
    </citation>
    <scope>NUCLEOTIDE SEQUENCE [LARGE SCALE GENOMIC DNA]</scope>
</reference>
<keyword evidence="6" id="KW-1185">Reference proteome</keyword>
<dbReference type="PANTHER" id="PTHR31544">
    <property type="entry name" value="AIG2-LIKE PROTEIN D"/>
    <property type="match status" value="1"/>
</dbReference>
<organism evidence="5 6">
    <name type="scientific">Cyclocybe aegerita</name>
    <name type="common">Black poplar mushroom</name>
    <name type="synonym">Agrocybe aegerita</name>
    <dbReference type="NCBI Taxonomy" id="1973307"/>
    <lineage>
        <taxon>Eukaryota</taxon>
        <taxon>Fungi</taxon>
        <taxon>Dikarya</taxon>
        <taxon>Basidiomycota</taxon>
        <taxon>Agaricomycotina</taxon>
        <taxon>Agaricomycetes</taxon>
        <taxon>Agaricomycetidae</taxon>
        <taxon>Agaricales</taxon>
        <taxon>Agaricineae</taxon>
        <taxon>Bolbitiaceae</taxon>
        <taxon>Cyclocybe</taxon>
    </lineage>
</organism>
<dbReference type="AlphaFoldDB" id="A0A8S0W8S1"/>
<dbReference type="GO" id="GO:0016740">
    <property type="term" value="F:transferase activity"/>
    <property type="evidence" value="ECO:0007669"/>
    <property type="project" value="UniProtKB-KW"/>
</dbReference>
<comment type="caution">
    <text evidence="5">The sequence shown here is derived from an EMBL/GenBank/DDBJ whole genome shotgun (WGS) entry which is preliminary data.</text>
</comment>
<dbReference type="SUPFAM" id="SSF110857">
    <property type="entry name" value="Gamma-glutamyl cyclotransferase-like"/>
    <property type="match status" value="1"/>
</dbReference>
<dbReference type="InterPro" id="IPR036568">
    <property type="entry name" value="GGCT-like_sf"/>
</dbReference>
<dbReference type="InterPro" id="IPR045038">
    <property type="entry name" value="AIG2-like"/>
</dbReference>
<evidence type="ECO:0000313" key="6">
    <source>
        <dbReference type="Proteomes" id="UP000467700"/>
    </source>
</evidence>
<protein>
    <recommendedName>
        <fullName evidence="3">Putative gamma-glutamylcyclotransferase</fullName>
    </recommendedName>
</protein>
<dbReference type="Pfam" id="PF06094">
    <property type="entry name" value="GGACT"/>
    <property type="match status" value="1"/>
</dbReference>
<keyword evidence="2" id="KW-0808">Transferase</keyword>
<sequence length="201" mass="22865">MPEYTAFFYGTLMHPKILMRVIANDGHHLRLCPAVLLDHTRHKVKYADYPGVIPFDKAKCLFEHSLTQGEKSVRGTLVTGLTAKDIYALDVFEGSEYTRESVPAHPLDSLRDISAYALEQGSLPAHPPPLPATFELLPAIPAQTYIYRDEKNLEAQLWSYEDFVKKNAWKWHGEAADNNEDITEVDRRRENGQKEIEALEA</sequence>
<dbReference type="InterPro" id="IPR009288">
    <property type="entry name" value="AIG2-like_dom"/>
</dbReference>
<dbReference type="Gene3D" id="3.10.490.10">
    <property type="entry name" value="Gamma-glutamyl cyclotransferase-like"/>
    <property type="match status" value="1"/>
</dbReference>
<dbReference type="InterPro" id="IPR013024">
    <property type="entry name" value="GGCT-like"/>
</dbReference>
<dbReference type="OrthoDB" id="1044435at2759"/>
<dbReference type="CDD" id="cd06661">
    <property type="entry name" value="GGCT_like"/>
    <property type="match status" value="1"/>
</dbReference>
<evidence type="ECO:0000259" key="4">
    <source>
        <dbReference type="Pfam" id="PF06094"/>
    </source>
</evidence>
<comment type="similarity">
    <text evidence="1">Belongs to the gamma-glutamylcyclotransferase family.</text>
</comment>
<proteinExistence type="inferred from homology"/>
<evidence type="ECO:0000256" key="3">
    <source>
        <dbReference type="ARBA" id="ARBA00030602"/>
    </source>
</evidence>
<dbReference type="EMBL" id="CACVBS010000057">
    <property type="protein sequence ID" value="CAA7267028.1"/>
    <property type="molecule type" value="Genomic_DNA"/>
</dbReference>
<evidence type="ECO:0000256" key="2">
    <source>
        <dbReference type="ARBA" id="ARBA00022679"/>
    </source>
</evidence>
<dbReference type="Proteomes" id="UP000467700">
    <property type="component" value="Unassembled WGS sequence"/>
</dbReference>